<evidence type="ECO:0000256" key="2">
    <source>
        <dbReference type="ARBA" id="ARBA00010138"/>
    </source>
</evidence>
<dbReference type="SUPFAM" id="SSF53271">
    <property type="entry name" value="PRTase-like"/>
    <property type="match status" value="1"/>
</dbReference>
<keyword evidence="4 7" id="KW-0808">Transferase</keyword>
<dbReference type="CDD" id="cd00715">
    <property type="entry name" value="GPATase_N"/>
    <property type="match status" value="1"/>
</dbReference>
<dbReference type="InterPro" id="IPR029057">
    <property type="entry name" value="PRTase-like"/>
</dbReference>
<evidence type="ECO:0000313" key="12">
    <source>
        <dbReference type="EMBL" id="ONG41922.1"/>
    </source>
</evidence>
<dbReference type="InterPro" id="IPR035584">
    <property type="entry name" value="PurF_N"/>
</dbReference>
<proteinExistence type="inferred from homology"/>
<dbReference type="AlphaFoldDB" id="A0A1S8CZM3"/>
<comment type="catalytic activity">
    <reaction evidence="7 8">
        <text>5-phospho-beta-D-ribosylamine + L-glutamate + diphosphate = 5-phospho-alpha-D-ribose 1-diphosphate + L-glutamine + H2O</text>
        <dbReference type="Rhea" id="RHEA:14905"/>
        <dbReference type="ChEBI" id="CHEBI:15377"/>
        <dbReference type="ChEBI" id="CHEBI:29985"/>
        <dbReference type="ChEBI" id="CHEBI:33019"/>
        <dbReference type="ChEBI" id="CHEBI:58017"/>
        <dbReference type="ChEBI" id="CHEBI:58359"/>
        <dbReference type="ChEBI" id="CHEBI:58681"/>
        <dbReference type="EC" id="2.4.2.14"/>
    </reaction>
</comment>
<evidence type="ECO:0000256" key="6">
    <source>
        <dbReference type="ARBA" id="ARBA00022962"/>
    </source>
</evidence>
<dbReference type="Pfam" id="PF00156">
    <property type="entry name" value="Pribosyltran"/>
    <property type="match status" value="1"/>
</dbReference>
<dbReference type="Pfam" id="PF13522">
    <property type="entry name" value="GATase_6"/>
    <property type="match status" value="1"/>
</dbReference>
<comment type="caution">
    <text evidence="7">Lacks conserved residue(s) required for the propagation of feature annotation.</text>
</comment>
<dbReference type="EMBL" id="MLCN01000006">
    <property type="protein sequence ID" value="ONG41922.1"/>
    <property type="molecule type" value="Genomic_DNA"/>
</dbReference>
<evidence type="ECO:0000313" key="13">
    <source>
        <dbReference type="Proteomes" id="UP000192132"/>
    </source>
</evidence>
<dbReference type="STRING" id="1907941.BKE30_02235"/>
<accession>A0A1S8CZM3</accession>
<dbReference type="SUPFAM" id="SSF56235">
    <property type="entry name" value="N-terminal nucleophile aminohydrolases (Ntn hydrolases)"/>
    <property type="match status" value="1"/>
</dbReference>
<dbReference type="PROSITE" id="PS51278">
    <property type="entry name" value="GATASE_TYPE_2"/>
    <property type="match status" value="1"/>
</dbReference>
<dbReference type="RefSeq" id="WP_076877042.1">
    <property type="nucleotide sequence ID" value="NZ_MLCN01000006.1"/>
</dbReference>
<evidence type="ECO:0000256" key="4">
    <source>
        <dbReference type="ARBA" id="ARBA00022679"/>
    </source>
</evidence>
<keyword evidence="13" id="KW-1185">Reference proteome</keyword>
<evidence type="ECO:0000256" key="10">
    <source>
        <dbReference type="PIRSR" id="PIRSR000485-2"/>
    </source>
</evidence>
<dbReference type="PIRSF" id="PIRSF000485">
    <property type="entry name" value="Amd_phspho_trans"/>
    <property type="match status" value="1"/>
</dbReference>
<evidence type="ECO:0000256" key="8">
    <source>
        <dbReference type="PIRNR" id="PIRNR000485"/>
    </source>
</evidence>
<feature type="domain" description="Glutamine amidotransferase type-2" evidence="11">
    <location>
        <begin position="2"/>
        <end position="235"/>
    </location>
</feature>
<dbReference type="InterPro" id="IPR000836">
    <property type="entry name" value="PRTase_dom"/>
</dbReference>
<keyword evidence="5 7" id="KW-0658">Purine biosynthesis</keyword>
<dbReference type="Proteomes" id="UP000192132">
    <property type="component" value="Unassembled WGS sequence"/>
</dbReference>
<comment type="similarity">
    <text evidence="2 7 8">In the C-terminal section; belongs to the purine/pyrimidine phosphoribosyltransferase family.</text>
</comment>
<dbReference type="Gene3D" id="3.40.50.2020">
    <property type="match status" value="1"/>
</dbReference>
<organism evidence="12 13">
    <name type="scientific">Alkanindiges hydrocarboniclasticus</name>
    <dbReference type="NCBI Taxonomy" id="1907941"/>
    <lineage>
        <taxon>Bacteria</taxon>
        <taxon>Pseudomonadati</taxon>
        <taxon>Pseudomonadota</taxon>
        <taxon>Gammaproteobacteria</taxon>
        <taxon>Moraxellales</taxon>
        <taxon>Moraxellaceae</taxon>
        <taxon>Alkanindiges</taxon>
    </lineage>
</organism>
<reference evidence="12 13" key="1">
    <citation type="submission" date="2016-10" db="EMBL/GenBank/DDBJ databases">
        <title>Draft Genome sequence of Alkanindiges sp. strain H1.</title>
        <authorList>
            <person name="Subhash Y."/>
            <person name="Lee S."/>
        </authorList>
    </citation>
    <scope>NUCLEOTIDE SEQUENCE [LARGE SCALE GENOMIC DNA]</scope>
    <source>
        <strain evidence="12 13">H1</strain>
    </source>
</reference>
<dbReference type="InterPro" id="IPR017932">
    <property type="entry name" value="GATase_2_dom"/>
</dbReference>
<dbReference type="Gene3D" id="3.60.20.10">
    <property type="entry name" value="Glutamine Phosphoribosylpyrophosphate, subunit 1, domain 1"/>
    <property type="match status" value="1"/>
</dbReference>
<evidence type="ECO:0000256" key="1">
    <source>
        <dbReference type="ARBA" id="ARBA00005209"/>
    </source>
</evidence>
<keyword evidence="7 10" id="KW-0460">Magnesium</keyword>
<gene>
    <name evidence="7" type="primary">purF</name>
    <name evidence="12" type="ORF">BKE30_02235</name>
</gene>
<dbReference type="HAMAP" id="MF_01931">
    <property type="entry name" value="PurF"/>
    <property type="match status" value="1"/>
</dbReference>
<feature type="binding site" evidence="7 10">
    <location>
        <position position="368"/>
    </location>
    <ligand>
        <name>Mg(2+)</name>
        <dbReference type="ChEBI" id="CHEBI:18420"/>
    </ligand>
</feature>
<dbReference type="NCBIfam" id="TIGR01134">
    <property type="entry name" value="purF"/>
    <property type="match status" value="1"/>
</dbReference>
<feature type="binding site" evidence="7 10">
    <location>
        <position position="367"/>
    </location>
    <ligand>
        <name>Mg(2+)</name>
        <dbReference type="ChEBI" id="CHEBI:18420"/>
    </ligand>
</feature>
<dbReference type="InterPro" id="IPR029055">
    <property type="entry name" value="Ntn_hydrolases_N"/>
</dbReference>
<dbReference type="OrthoDB" id="9801213at2"/>
<dbReference type="UniPathway" id="UPA00074">
    <property type="reaction ID" value="UER00124"/>
</dbReference>
<evidence type="ECO:0000256" key="3">
    <source>
        <dbReference type="ARBA" id="ARBA00022676"/>
    </source>
</evidence>
<sequence length="514" mass="56835">MCGVVGVAGLAPVNQTLYDALTMLQHRGQDAAGIVTCQDGRLFLRKENGMVRDVFHTRHMMRLAGNFGIGHVRYPTAGSSSSAEAQPFYVNSPYGITLAHNGNLTNAIDISRDLFKTDLRHINTDSDSEVLLNVFAHELQALGKEIPGENDIFEAVSRVHQRCEGAYAVVAMITGHGLLGFRDPNGIRPLTYGMRLNEAGGVEYMIASESVALTSLGFKVIRDVAPGEAIFINSDNQIFTKQCAKESRYAPCIFEFVYFARPDSIIDGISVYKSRLRMGEKLAQKILREWGENHDIDVVIPIPDTSRTAALELANHLGVKFREGFMKNRYIGRTFIMPGQQQRKKSVRQKLNPVDLEFKGKNVLLVDDSIVRGTTCHEIIQMARESGATKVFFASAAPPVKFPNVYGIDMPAKSELIASGHSVEEVRTIIGADRLIFQDLEDLIEATKSRKSPVQEFDCSVFNGVYVTKGIDEGYLNRLEARRNDKAKIAVKSAVIDVSSENTPVDMTGIKEEV</sequence>
<keyword evidence="6 7" id="KW-0315">Glutamine amidotransferase</keyword>
<evidence type="ECO:0000259" key="11">
    <source>
        <dbReference type="PROSITE" id="PS51278"/>
    </source>
</evidence>
<evidence type="ECO:0000256" key="9">
    <source>
        <dbReference type="PIRSR" id="PIRSR000485-1"/>
    </source>
</evidence>
<feature type="active site" description="Nucleophile" evidence="7 9">
    <location>
        <position position="2"/>
    </location>
</feature>
<dbReference type="PANTHER" id="PTHR11907">
    <property type="entry name" value="AMIDOPHOSPHORIBOSYLTRANSFERASE"/>
    <property type="match status" value="1"/>
</dbReference>
<comment type="function">
    <text evidence="7">Catalyzes the formation of phosphoribosylamine from phosphoribosylpyrophosphate (PRPP) and glutamine.</text>
</comment>
<dbReference type="InterPro" id="IPR005854">
    <property type="entry name" value="PurF"/>
</dbReference>
<dbReference type="GO" id="GO:0006189">
    <property type="term" value="P:'de novo' IMP biosynthetic process"/>
    <property type="evidence" value="ECO:0007669"/>
    <property type="project" value="UniProtKB-UniRule"/>
</dbReference>
<dbReference type="GO" id="GO:0000287">
    <property type="term" value="F:magnesium ion binding"/>
    <property type="evidence" value="ECO:0007669"/>
    <property type="project" value="UniProtKB-UniRule"/>
</dbReference>
<comment type="cofactor">
    <cofactor evidence="7 10">
        <name>Mg(2+)</name>
        <dbReference type="ChEBI" id="CHEBI:18420"/>
    </cofactor>
    <text evidence="7 10">Binds 1 Mg(2+) ion per subunit.</text>
</comment>
<comment type="caution">
    <text evidence="12">The sequence shown here is derived from an EMBL/GenBank/DDBJ whole genome shotgun (WGS) entry which is preliminary data.</text>
</comment>
<dbReference type="EC" id="2.4.2.14" evidence="7"/>
<feature type="binding site" evidence="7 10">
    <location>
        <position position="305"/>
    </location>
    <ligand>
        <name>Mg(2+)</name>
        <dbReference type="ChEBI" id="CHEBI:18420"/>
    </ligand>
</feature>
<evidence type="ECO:0000256" key="5">
    <source>
        <dbReference type="ARBA" id="ARBA00022755"/>
    </source>
</evidence>
<keyword evidence="3 7" id="KW-0328">Glycosyltransferase</keyword>
<dbReference type="CDD" id="cd06223">
    <property type="entry name" value="PRTases_typeI"/>
    <property type="match status" value="1"/>
</dbReference>
<keyword evidence="7 10" id="KW-0479">Metal-binding</keyword>
<dbReference type="GO" id="GO:0004044">
    <property type="term" value="F:amidophosphoribosyltransferase activity"/>
    <property type="evidence" value="ECO:0007669"/>
    <property type="project" value="UniProtKB-UniRule"/>
</dbReference>
<comment type="pathway">
    <text evidence="1 7 8">Purine metabolism; IMP biosynthesis via de novo pathway; N(1)-(5-phospho-D-ribosyl)glycinamide from 5-phospho-alpha-D-ribose 1-diphosphate: step 1/2.</text>
</comment>
<evidence type="ECO:0000256" key="7">
    <source>
        <dbReference type="HAMAP-Rule" id="MF_01931"/>
    </source>
</evidence>
<dbReference type="GO" id="GO:0009113">
    <property type="term" value="P:purine nucleobase biosynthetic process"/>
    <property type="evidence" value="ECO:0007669"/>
    <property type="project" value="UniProtKB-UniRule"/>
</dbReference>
<protein>
    <recommendedName>
        <fullName evidence="7">Amidophosphoribosyltransferase</fullName>
        <shortName evidence="7">ATase</shortName>
        <ecNumber evidence="7">2.4.2.14</ecNumber>
    </recommendedName>
    <alternativeName>
        <fullName evidence="7">Glutamine phosphoribosylpyrophosphate amidotransferase</fullName>
        <shortName evidence="7">GPATase</shortName>
    </alternativeName>
</protein>
<name>A0A1S8CZM3_9GAMM</name>